<organism evidence="2 3">
    <name type="scientific">Hydrotalea sandarakina</name>
    <dbReference type="NCBI Taxonomy" id="1004304"/>
    <lineage>
        <taxon>Bacteria</taxon>
        <taxon>Pseudomonadati</taxon>
        <taxon>Bacteroidota</taxon>
        <taxon>Chitinophagia</taxon>
        <taxon>Chitinophagales</taxon>
        <taxon>Chitinophagaceae</taxon>
        <taxon>Hydrotalea</taxon>
    </lineage>
</organism>
<dbReference type="GO" id="GO:0016810">
    <property type="term" value="F:hydrolase activity, acting on carbon-nitrogen (but not peptide) bonds"/>
    <property type="evidence" value="ECO:0007669"/>
    <property type="project" value="InterPro"/>
</dbReference>
<dbReference type="SUPFAM" id="SSF51338">
    <property type="entry name" value="Composite domain of metallo-dependent hydrolases"/>
    <property type="match status" value="2"/>
</dbReference>
<dbReference type="InterPro" id="IPR011059">
    <property type="entry name" value="Metal-dep_hydrolase_composite"/>
</dbReference>
<keyword evidence="3" id="KW-1185">Reference proteome</keyword>
<reference evidence="2 3" key="1">
    <citation type="submission" date="2018-06" db="EMBL/GenBank/DDBJ databases">
        <title>Genomic Encyclopedia of Archaeal and Bacterial Type Strains, Phase II (KMG-II): from individual species to whole genera.</title>
        <authorList>
            <person name="Goeker M."/>
        </authorList>
    </citation>
    <scope>NUCLEOTIDE SEQUENCE [LARGE SCALE GENOMIC DNA]</scope>
    <source>
        <strain evidence="2 3">DSM 23241</strain>
    </source>
</reference>
<dbReference type="Gene3D" id="2.30.40.10">
    <property type="entry name" value="Urease, subunit C, domain 1"/>
    <property type="match status" value="1"/>
</dbReference>
<feature type="domain" description="Amidohydrolase-related" evidence="1">
    <location>
        <begin position="349"/>
        <end position="414"/>
    </location>
</feature>
<dbReference type="Gene3D" id="3.20.20.140">
    <property type="entry name" value="Metal-dependent hydrolases"/>
    <property type="match status" value="2"/>
</dbReference>
<dbReference type="OrthoDB" id="9802793at2"/>
<dbReference type="InterPro" id="IPR051781">
    <property type="entry name" value="Metallo-dep_Hydrolase"/>
</dbReference>
<dbReference type="EMBL" id="QKZV01000004">
    <property type="protein sequence ID" value="PZX62963.1"/>
    <property type="molecule type" value="Genomic_DNA"/>
</dbReference>
<proteinExistence type="predicted"/>
<gene>
    <name evidence="2" type="ORF">LX80_01658</name>
</gene>
<comment type="caution">
    <text evidence="2">The sequence shown here is derived from an EMBL/GenBank/DDBJ whole genome shotgun (WGS) entry which is preliminary data.</text>
</comment>
<dbReference type="AlphaFoldDB" id="A0A2W7RQ58"/>
<name>A0A2W7RQ58_9BACT</name>
<dbReference type="InterPro" id="IPR032466">
    <property type="entry name" value="Metal_Hydrolase"/>
</dbReference>
<dbReference type="Pfam" id="PF01979">
    <property type="entry name" value="Amidohydro_1"/>
    <property type="match status" value="2"/>
</dbReference>
<dbReference type="SUPFAM" id="SSF51556">
    <property type="entry name" value="Metallo-dependent hydrolases"/>
    <property type="match status" value="1"/>
</dbReference>
<dbReference type="CDD" id="cd01309">
    <property type="entry name" value="Met_dep_hydrolase_C"/>
    <property type="match status" value="1"/>
</dbReference>
<dbReference type="PANTHER" id="PTHR43135:SF3">
    <property type="entry name" value="ALPHA-D-RIBOSE 1-METHYLPHOSPHONATE 5-TRIPHOSPHATE DIPHOSPHATASE"/>
    <property type="match status" value="1"/>
</dbReference>
<dbReference type="Proteomes" id="UP000249720">
    <property type="component" value="Unassembled WGS sequence"/>
</dbReference>
<dbReference type="PANTHER" id="PTHR43135">
    <property type="entry name" value="ALPHA-D-RIBOSE 1-METHYLPHOSPHONATE 5-TRIPHOSPHATE DIPHOSPHATASE"/>
    <property type="match status" value="1"/>
</dbReference>
<dbReference type="RefSeq" id="WP_111295200.1">
    <property type="nucleotide sequence ID" value="NZ_QKZV01000004.1"/>
</dbReference>
<feature type="domain" description="Amidohydrolase-related" evidence="1">
    <location>
        <begin position="626"/>
        <end position="938"/>
    </location>
</feature>
<evidence type="ECO:0000259" key="1">
    <source>
        <dbReference type="Pfam" id="PF01979"/>
    </source>
</evidence>
<accession>A0A2W7RQ58</accession>
<keyword evidence="2" id="KW-0378">Hydrolase</keyword>
<protein>
    <submittedName>
        <fullName evidence="2">Imidazolonepropionase-like amidohydrolase</fullName>
    </submittedName>
</protein>
<evidence type="ECO:0000313" key="3">
    <source>
        <dbReference type="Proteomes" id="UP000249720"/>
    </source>
</evidence>
<sequence>MRKIQLLLLGLFVVLLVRAQETFPVNGVADPRTRSYAFINATIVKDAQTPPLSNATLLIKEGKIIAVGNNISIPTDAVVVDCKNKYIYPSFIDIYTDYGVTTPTRQPGGFNFMAPAQFTSNIKGAYGWNQAIKPQVNAIDQFNADDKKADPLRQMGFGTVLTHVKDGIARGTGAVVTLANEADNFAVVKEKASANYSFNKGSSTQSYPSSLMGSIALLRQTYLDAKWYKTKPATEGTNLSLEAWNNNQSLPQIFEADDKWNDLRADRIGDEFGVQYIIKGGGNEYQRMPEMIATKATFILPLNFPQAMDVEDPNDARFVSLADMKNWELAPTNPAAFEKANIPFCLTTSDLKDVKQFLPNLRKAIADGLSEKTALEALTKIPATVLNIYDKVGSIDAGKLANFIITTGPVFDDNTKIVENWIQGRNYAINPAEWNTVSGEYTLTLQSPKGQQTYTLIVKNSTTAQIQQADTVPIKLTYDGKAVKMQFALEGNKKAEGERPHRAGQYLLSGMALKENWSGTGRDDMGNAFTWTATYTKPLPAETPNNRRRMQSRPMAKVTYPFDGYGFEEMPKQQTLLIKNGTVWTNEKEGIVANTDVLIKNGKIAKVGKNLSDPTATVIDATGMHVTPGIIDEHSHIAAASINEGGQSVTSEVRIGDNLNPDDINIYRQLSGGVTTSHILHGSANTIGGQTQLIKLRWGADDEQLKFAGADPFIKFALGENVKRTTSPNNNRFPDTRMGVEQVMVDAFTRALDYEAAMKKDPINTRRDLELDALVEILNKKRFITCHSYVQSEITAAMRVAERFGFRFNTFTHILEGYKVADKMKAHGANTSTFSDWWAYKNEVKDAIAYNASIMHKVGLNVCINSDDAEMARRLNQEAAKSIKYGGMSEEDAFKMVTINPAKALHVDNKVGSIKEGKDADIVIWSANPLSIYAVAQKTIVDGIIYFDRERDAQMRKKIQEERNRLIQKMIGEKRNGAPVLRPQPSWQYVLSCGDHDHHDGMITIDISEDDGVSAETLETLSQQK</sequence>
<evidence type="ECO:0000313" key="2">
    <source>
        <dbReference type="EMBL" id="PZX62963.1"/>
    </source>
</evidence>
<dbReference type="InterPro" id="IPR006680">
    <property type="entry name" value="Amidohydro-rel"/>
</dbReference>